<evidence type="ECO:0000313" key="2">
    <source>
        <dbReference type="EMBL" id="KAL2870361.1"/>
    </source>
</evidence>
<feature type="compositionally biased region" description="Polar residues" evidence="1">
    <location>
        <begin position="101"/>
        <end position="120"/>
    </location>
</feature>
<feature type="region of interest" description="Disordered" evidence="1">
    <location>
        <begin position="92"/>
        <end position="120"/>
    </location>
</feature>
<feature type="region of interest" description="Disordered" evidence="1">
    <location>
        <begin position="222"/>
        <end position="258"/>
    </location>
</feature>
<dbReference type="EMBL" id="JBFXLQ010000006">
    <property type="protein sequence ID" value="KAL2870361.1"/>
    <property type="molecule type" value="Genomic_DNA"/>
</dbReference>
<proteinExistence type="predicted"/>
<accession>A0ABR4M0N1</accession>
<evidence type="ECO:0000313" key="3">
    <source>
        <dbReference type="Proteomes" id="UP001610432"/>
    </source>
</evidence>
<comment type="caution">
    <text evidence="2">The sequence shown here is derived from an EMBL/GenBank/DDBJ whole genome shotgun (WGS) entry which is preliminary data.</text>
</comment>
<organism evidence="2 3">
    <name type="scientific">Aspergillus lucknowensis</name>
    <dbReference type="NCBI Taxonomy" id="176173"/>
    <lineage>
        <taxon>Eukaryota</taxon>
        <taxon>Fungi</taxon>
        <taxon>Dikarya</taxon>
        <taxon>Ascomycota</taxon>
        <taxon>Pezizomycotina</taxon>
        <taxon>Eurotiomycetes</taxon>
        <taxon>Eurotiomycetidae</taxon>
        <taxon>Eurotiales</taxon>
        <taxon>Aspergillaceae</taxon>
        <taxon>Aspergillus</taxon>
        <taxon>Aspergillus subgen. Nidulantes</taxon>
    </lineage>
</organism>
<evidence type="ECO:0008006" key="4">
    <source>
        <dbReference type="Google" id="ProtNLM"/>
    </source>
</evidence>
<dbReference type="GeneID" id="98147396"/>
<protein>
    <recommendedName>
        <fullName evidence="4">Arrestin-like N-terminal domain-containing protein</fullName>
    </recommendedName>
</protein>
<feature type="region of interest" description="Disordered" evidence="1">
    <location>
        <begin position="420"/>
        <end position="443"/>
    </location>
</feature>
<reference evidence="2 3" key="1">
    <citation type="submission" date="2024-07" db="EMBL/GenBank/DDBJ databases">
        <title>Section-level genome sequencing and comparative genomics of Aspergillus sections Usti and Cavernicolus.</title>
        <authorList>
            <consortium name="Lawrence Berkeley National Laboratory"/>
            <person name="Nybo J.L."/>
            <person name="Vesth T.C."/>
            <person name="Theobald S."/>
            <person name="Frisvad J.C."/>
            <person name="Larsen T.O."/>
            <person name="Kjaerboelling I."/>
            <person name="Rothschild-Mancinelli K."/>
            <person name="Lyhne E.K."/>
            <person name="Kogle M.E."/>
            <person name="Barry K."/>
            <person name="Clum A."/>
            <person name="Na H."/>
            <person name="Ledsgaard L."/>
            <person name="Lin J."/>
            <person name="Lipzen A."/>
            <person name="Kuo A."/>
            <person name="Riley R."/>
            <person name="Mondo S."/>
            <person name="Labutti K."/>
            <person name="Haridas S."/>
            <person name="Pangalinan J."/>
            <person name="Salamov A.A."/>
            <person name="Simmons B.A."/>
            <person name="Magnuson J.K."/>
            <person name="Chen J."/>
            <person name="Drula E."/>
            <person name="Henrissat B."/>
            <person name="Wiebenga A."/>
            <person name="Lubbers R.J."/>
            <person name="Gomes A.C."/>
            <person name="Macurrencykelacurrency M.R."/>
            <person name="Stajich J."/>
            <person name="Grigoriev I.V."/>
            <person name="Mortensen U.H."/>
            <person name="De Vries R.P."/>
            <person name="Baker S.E."/>
            <person name="Andersen M.R."/>
        </authorList>
    </citation>
    <scope>NUCLEOTIDE SEQUENCE [LARGE SCALE GENOMIC DNA]</scope>
    <source>
        <strain evidence="2 3">CBS 449.75</strain>
    </source>
</reference>
<keyword evidence="3" id="KW-1185">Reference proteome</keyword>
<feature type="compositionally biased region" description="Basic and acidic residues" evidence="1">
    <location>
        <begin position="420"/>
        <end position="435"/>
    </location>
</feature>
<sequence length="443" mass="48540">MLTITLTPPTTYAIHDQISGCVTYTAPDQGRESWSLSYPIRLLVTITGHTEVEITSAHRAHAEILRLTVVDLYASNASNTWPFRFPFPDLPVAGTDPETGSRGQAKSGSGPASESVGSISLSRQVQSLQRGFARALPPSFSDASDTSRNASAQGNVEYTITASINLQYRNGGSMVLCSSSAPITYAPRNGRGSISLTDTTKWNPSAPTGKKCTVRSSLLVLESESEPRHESKEDESVSAGAKTRPLSRLWGKKSQPEPHSQLPHFNFELFVVRPVFMHVGSTRTCLVNILPWPKTSSTSKVPEFRCKQYRILLIGITSLFTASSSNSPKDKDPTATIDNEVLDIHKNEGWDVLLSAENGYTTRIDLDIPASEVTVPSFATYNVERRYVLQVEVWIECLGETFYLENRGQFSLLVPFDRKAGSSKEVPNKEGDRVGDAPPPYPA</sequence>
<name>A0ABR4M0N1_9EURO</name>
<dbReference type="Proteomes" id="UP001610432">
    <property type="component" value="Unassembled WGS sequence"/>
</dbReference>
<evidence type="ECO:0000256" key="1">
    <source>
        <dbReference type="SAM" id="MobiDB-lite"/>
    </source>
</evidence>
<gene>
    <name evidence="2" type="ORF">BJX67DRAFT_378339</name>
</gene>
<feature type="compositionally biased region" description="Basic and acidic residues" evidence="1">
    <location>
        <begin position="225"/>
        <end position="235"/>
    </location>
</feature>
<dbReference type="RefSeq" id="XP_070889340.1">
    <property type="nucleotide sequence ID" value="XM_071032324.1"/>
</dbReference>